<dbReference type="EMBL" id="JACAZE010000001">
    <property type="protein sequence ID" value="KAF7322757.1"/>
    <property type="molecule type" value="Genomic_DNA"/>
</dbReference>
<evidence type="ECO:0000256" key="8">
    <source>
        <dbReference type="SAM" id="MobiDB-lite"/>
    </source>
</evidence>
<dbReference type="GO" id="GO:0005680">
    <property type="term" value="C:anaphase-promoting complex"/>
    <property type="evidence" value="ECO:0007669"/>
    <property type="project" value="TreeGrafter"/>
</dbReference>
<keyword evidence="11" id="KW-1185">Reference proteome</keyword>
<keyword evidence="2 7" id="KW-0853">WD repeat</keyword>
<feature type="region of interest" description="Disordered" evidence="8">
    <location>
        <begin position="521"/>
        <end position="541"/>
    </location>
</feature>
<evidence type="ECO:0000313" key="10">
    <source>
        <dbReference type="EMBL" id="KAF7322757.1"/>
    </source>
</evidence>
<accession>A0A8H6WMF2</accession>
<dbReference type="InterPro" id="IPR015943">
    <property type="entry name" value="WD40/YVTN_repeat-like_dom_sf"/>
</dbReference>
<gene>
    <name evidence="10" type="ORF">HMN09_00054700</name>
</gene>
<dbReference type="InterPro" id="IPR056150">
    <property type="entry name" value="WD40_CDC20-Fz"/>
</dbReference>
<dbReference type="Pfam" id="PF24807">
    <property type="entry name" value="WD40_CDC20-Fz"/>
    <property type="match status" value="1"/>
</dbReference>
<comment type="caution">
    <text evidence="10">The sequence shown here is derived from an EMBL/GenBank/DDBJ whole genome shotgun (WGS) entry which is preliminary data.</text>
</comment>
<dbReference type="PROSITE" id="PS50082">
    <property type="entry name" value="WD_REPEATS_2"/>
    <property type="match status" value="2"/>
</dbReference>
<keyword evidence="3" id="KW-0132">Cell division</keyword>
<keyword evidence="5" id="KW-0498">Mitosis</keyword>
<dbReference type="AlphaFoldDB" id="A0A8H6WMF2"/>
<dbReference type="SMART" id="SM00320">
    <property type="entry name" value="WD40"/>
    <property type="match status" value="7"/>
</dbReference>
<dbReference type="Gene3D" id="2.130.10.10">
    <property type="entry name" value="YVTN repeat-like/Quinoprotein amine dehydrogenase"/>
    <property type="match status" value="1"/>
</dbReference>
<keyword evidence="6" id="KW-0131">Cell cycle</keyword>
<dbReference type="InterPro" id="IPR036322">
    <property type="entry name" value="WD40_repeat_dom_sf"/>
</dbReference>
<evidence type="ECO:0000256" key="5">
    <source>
        <dbReference type="ARBA" id="ARBA00022776"/>
    </source>
</evidence>
<evidence type="ECO:0000256" key="4">
    <source>
        <dbReference type="ARBA" id="ARBA00022737"/>
    </source>
</evidence>
<evidence type="ECO:0000256" key="1">
    <source>
        <dbReference type="ARBA" id="ARBA00006445"/>
    </source>
</evidence>
<proteinExistence type="inferred from homology"/>
<sequence length="541" mass="57835">MSIVAPKTPKTPARRRVRSEAKTPLTPSLVSGLNGVTLDSPVKRASTSSIPVSDAFHRQASAGVIRKGGVESRIDVVVLDYVPPSQASKPTEVKRSRSTPHIKNVADRDRFITSREDKLATLDPMALNTKSASPGHTARLAEATGVPLNRRILGYHLPPPTASSDTTLALQREFAKPLYASRPGSVATSTGATTNKSRKISTQPERVLDAPGLVDDFYLNLVSWSTQNCVAVALDSNTYIWKADTGSVVQMGEAPNGTYVGSVSFSNDGAFLGIGLGTGEVELWDVDRGVKLRTMAGHQAQIAVLSWYGHVLSSGCGDGSVWHHDVRMPRHKVMELLGHNGEVCGLEWRKDGELIASGGNDNVVNIWDGRVPDAPTGGDGVASGNAKWTKRNHTAAVKALAWSPWQANLLASGGGTNDATINVWNSTTGARLHTVTTPSQITSLHFSPHKKELLSTHGYPTNAIGVWSYPALDKVAEIRDAHDSRVLYSAVSPGGDMVVTGAGDESLKFWRIWENTAEATKKSKGAPRLEGATRSGVLSLR</sequence>
<dbReference type="GO" id="GO:0051301">
    <property type="term" value="P:cell division"/>
    <property type="evidence" value="ECO:0007669"/>
    <property type="project" value="UniProtKB-KW"/>
</dbReference>
<comment type="similarity">
    <text evidence="1">Belongs to the WD repeat CDC20/Fizzy family.</text>
</comment>
<evidence type="ECO:0000256" key="7">
    <source>
        <dbReference type="PROSITE-ProRule" id="PRU00221"/>
    </source>
</evidence>
<keyword evidence="4" id="KW-0677">Repeat</keyword>
<evidence type="ECO:0000259" key="9">
    <source>
        <dbReference type="Pfam" id="PF24807"/>
    </source>
</evidence>
<name>A0A8H6WMF2_MYCCL</name>
<dbReference type="GO" id="GO:1990757">
    <property type="term" value="F:ubiquitin ligase activator activity"/>
    <property type="evidence" value="ECO:0007669"/>
    <property type="project" value="TreeGrafter"/>
</dbReference>
<dbReference type="GO" id="GO:0031145">
    <property type="term" value="P:anaphase-promoting complex-dependent catabolic process"/>
    <property type="evidence" value="ECO:0007669"/>
    <property type="project" value="TreeGrafter"/>
</dbReference>
<organism evidence="10 11">
    <name type="scientific">Mycena chlorophos</name>
    <name type="common">Agaric fungus</name>
    <name type="synonym">Agaricus chlorophos</name>
    <dbReference type="NCBI Taxonomy" id="658473"/>
    <lineage>
        <taxon>Eukaryota</taxon>
        <taxon>Fungi</taxon>
        <taxon>Dikarya</taxon>
        <taxon>Basidiomycota</taxon>
        <taxon>Agaricomycotina</taxon>
        <taxon>Agaricomycetes</taxon>
        <taxon>Agaricomycetidae</taxon>
        <taxon>Agaricales</taxon>
        <taxon>Marasmiineae</taxon>
        <taxon>Mycenaceae</taxon>
        <taxon>Mycena</taxon>
    </lineage>
</organism>
<dbReference type="InterPro" id="IPR001680">
    <property type="entry name" value="WD40_rpt"/>
</dbReference>
<dbReference type="PANTHER" id="PTHR19918">
    <property type="entry name" value="CELL DIVISION CYCLE 20 CDC20 FIZZY -RELATED"/>
    <property type="match status" value="1"/>
</dbReference>
<dbReference type="Proteomes" id="UP000613580">
    <property type="component" value="Unassembled WGS sequence"/>
</dbReference>
<evidence type="ECO:0000256" key="6">
    <source>
        <dbReference type="ARBA" id="ARBA00023306"/>
    </source>
</evidence>
<feature type="domain" description="CDC20/Fizzy WD40" evidence="9">
    <location>
        <begin position="208"/>
        <end position="510"/>
    </location>
</feature>
<evidence type="ECO:0000256" key="3">
    <source>
        <dbReference type="ARBA" id="ARBA00022618"/>
    </source>
</evidence>
<evidence type="ECO:0000256" key="2">
    <source>
        <dbReference type="ARBA" id="ARBA00022574"/>
    </source>
</evidence>
<dbReference type="GO" id="GO:1905786">
    <property type="term" value="P:positive regulation of anaphase-promoting complex-dependent catabolic process"/>
    <property type="evidence" value="ECO:0007669"/>
    <property type="project" value="TreeGrafter"/>
</dbReference>
<dbReference type="OrthoDB" id="10263272at2759"/>
<dbReference type="SUPFAM" id="SSF50978">
    <property type="entry name" value="WD40 repeat-like"/>
    <property type="match status" value="1"/>
</dbReference>
<evidence type="ECO:0000313" key="11">
    <source>
        <dbReference type="Proteomes" id="UP000613580"/>
    </source>
</evidence>
<feature type="region of interest" description="Disordered" evidence="8">
    <location>
        <begin position="1"/>
        <end position="28"/>
    </location>
</feature>
<dbReference type="GO" id="GO:0010997">
    <property type="term" value="F:anaphase-promoting complex binding"/>
    <property type="evidence" value="ECO:0007669"/>
    <property type="project" value="InterPro"/>
</dbReference>
<feature type="repeat" description="WD" evidence="7">
    <location>
        <begin position="336"/>
        <end position="368"/>
    </location>
</feature>
<reference evidence="10" key="1">
    <citation type="submission" date="2020-05" db="EMBL/GenBank/DDBJ databases">
        <title>Mycena genomes resolve the evolution of fungal bioluminescence.</title>
        <authorList>
            <person name="Tsai I.J."/>
        </authorList>
    </citation>
    <scope>NUCLEOTIDE SEQUENCE</scope>
    <source>
        <strain evidence="10">110903Hualien_Pintung</strain>
    </source>
</reference>
<dbReference type="InterPro" id="IPR033010">
    <property type="entry name" value="Cdc20/Fizzy"/>
</dbReference>
<dbReference type="PANTHER" id="PTHR19918:SF8">
    <property type="entry name" value="FI02843P"/>
    <property type="match status" value="1"/>
</dbReference>
<protein>
    <recommendedName>
        <fullName evidence="9">CDC20/Fizzy WD40 domain-containing protein</fullName>
    </recommendedName>
</protein>
<feature type="repeat" description="WD" evidence="7">
    <location>
        <begin position="479"/>
        <end position="520"/>
    </location>
</feature>
<dbReference type="PROSITE" id="PS50294">
    <property type="entry name" value="WD_REPEATS_REGION"/>
    <property type="match status" value="2"/>
</dbReference>